<dbReference type="GO" id="GO:0004017">
    <property type="term" value="F:AMP kinase activity"/>
    <property type="evidence" value="ECO:0000318"/>
    <property type="project" value="GO_Central"/>
</dbReference>
<dbReference type="PANTHER" id="PTHR23359">
    <property type="entry name" value="NUCLEOTIDE KINASE"/>
    <property type="match status" value="1"/>
</dbReference>
<evidence type="ECO:0000256" key="2">
    <source>
        <dbReference type="ARBA" id="ARBA00012955"/>
    </source>
</evidence>
<keyword evidence="8" id="KW-1185">Reference proteome</keyword>
<dbReference type="SMR" id="A0A2G3AGF2"/>
<evidence type="ECO:0000256" key="1">
    <source>
        <dbReference type="ARBA" id="ARBA00007220"/>
    </source>
</evidence>
<dbReference type="InterPro" id="IPR000850">
    <property type="entry name" value="Adenylat/UMP-CMP_kin"/>
</dbReference>
<dbReference type="InterPro" id="IPR033690">
    <property type="entry name" value="Adenylat_kinase_CS"/>
</dbReference>
<dbReference type="EMBL" id="AYRZ02000001">
    <property type="protein sequence ID" value="PHT93322.1"/>
    <property type="molecule type" value="Genomic_DNA"/>
</dbReference>
<evidence type="ECO:0000256" key="4">
    <source>
        <dbReference type="ARBA" id="ARBA00022741"/>
    </source>
</evidence>
<evidence type="ECO:0000313" key="7">
    <source>
        <dbReference type="EMBL" id="PHT93322.1"/>
    </source>
</evidence>
<name>A0A2G3AGF2_CAPAN</name>
<dbReference type="SUPFAM" id="SSF52540">
    <property type="entry name" value="P-loop containing nucleoside triphosphate hydrolases"/>
    <property type="match status" value="1"/>
</dbReference>
<evidence type="ECO:0000256" key="6">
    <source>
        <dbReference type="ARBA" id="ARBA00031517"/>
    </source>
</evidence>
<accession>A0A2G3AGF2</accession>
<reference evidence="7 8" key="2">
    <citation type="journal article" date="2017" name="Genome Biol.">
        <title>New reference genome sequences of hot pepper reveal the massive evolution of plant disease-resistance genes by retroduplication.</title>
        <authorList>
            <person name="Kim S."/>
            <person name="Park J."/>
            <person name="Yeom S.I."/>
            <person name="Kim Y.M."/>
            <person name="Seo E."/>
            <person name="Kim K.T."/>
            <person name="Kim M.S."/>
            <person name="Lee J.M."/>
            <person name="Cheong K."/>
            <person name="Shin H.S."/>
            <person name="Kim S.B."/>
            <person name="Han K."/>
            <person name="Lee J."/>
            <person name="Park M."/>
            <person name="Lee H.A."/>
            <person name="Lee H.Y."/>
            <person name="Lee Y."/>
            <person name="Oh S."/>
            <person name="Lee J.H."/>
            <person name="Choi E."/>
            <person name="Choi E."/>
            <person name="Lee S.E."/>
            <person name="Jeon J."/>
            <person name="Kim H."/>
            <person name="Choi G."/>
            <person name="Song H."/>
            <person name="Lee J."/>
            <person name="Lee S.C."/>
            <person name="Kwon J.K."/>
            <person name="Lee H.Y."/>
            <person name="Koo N."/>
            <person name="Hong Y."/>
            <person name="Kim R.W."/>
            <person name="Kang W.H."/>
            <person name="Huh J.H."/>
            <person name="Kang B.C."/>
            <person name="Yang T.J."/>
            <person name="Lee Y.H."/>
            <person name="Bennetzen J.L."/>
            <person name="Choi D."/>
        </authorList>
    </citation>
    <scope>NUCLEOTIDE SEQUENCE [LARGE SCALE GENOMIC DNA]</scope>
    <source>
        <strain evidence="8">cv. CM334</strain>
    </source>
</reference>
<evidence type="ECO:0000256" key="5">
    <source>
        <dbReference type="ARBA" id="ARBA00022777"/>
    </source>
</evidence>
<keyword evidence="4" id="KW-0547">Nucleotide-binding</keyword>
<proteinExistence type="inferred from homology"/>
<dbReference type="CDD" id="cd01428">
    <property type="entry name" value="ADK"/>
    <property type="match status" value="1"/>
</dbReference>
<keyword evidence="3" id="KW-0808">Transferase</keyword>
<reference evidence="7 8" key="1">
    <citation type="journal article" date="2014" name="Nat. Genet.">
        <title>Genome sequence of the hot pepper provides insights into the evolution of pungency in Capsicum species.</title>
        <authorList>
            <person name="Kim S."/>
            <person name="Park M."/>
            <person name="Yeom S.I."/>
            <person name="Kim Y.M."/>
            <person name="Lee J.M."/>
            <person name="Lee H.A."/>
            <person name="Seo E."/>
            <person name="Choi J."/>
            <person name="Cheong K."/>
            <person name="Kim K.T."/>
            <person name="Jung K."/>
            <person name="Lee G.W."/>
            <person name="Oh S.K."/>
            <person name="Bae C."/>
            <person name="Kim S.B."/>
            <person name="Lee H.Y."/>
            <person name="Kim S.Y."/>
            <person name="Kim M.S."/>
            <person name="Kang B.C."/>
            <person name="Jo Y.D."/>
            <person name="Yang H.B."/>
            <person name="Jeong H.J."/>
            <person name="Kang W.H."/>
            <person name="Kwon J.K."/>
            <person name="Shin C."/>
            <person name="Lim J.Y."/>
            <person name="Park J.H."/>
            <person name="Huh J.H."/>
            <person name="Kim J.S."/>
            <person name="Kim B.D."/>
            <person name="Cohen O."/>
            <person name="Paran I."/>
            <person name="Suh M.C."/>
            <person name="Lee S.B."/>
            <person name="Kim Y.K."/>
            <person name="Shin Y."/>
            <person name="Noh S.J."/>
            <person name="Park J."/>
            <person name="Seo Y.S."/>
            <person name="Kwon S.Y."/>
            <person name="Kim H.A."/>
            <person name="Park J.M."/>
            <person name="Kim H.J."/>
            <person name="Choi S.B."/>
            <person name="Bosland P.W."/>
            <person name="Reeves G."/>
            <person name="Jo S.H."/>
            <person name="Lee B.W."/>
            <person name="Cho H.T."/>
            <person name="Choi H.S."/>
            <person name="Lee M.S."/>
            <person name="Yu Y."/>
            <person name="Do Choi Y."/>
            <person name="Park B.S."/>
            <person name="van Deynze A."/>
            <person name="Ashrafi H."/>
            <person name="Hill T."/>
            <person name="Kim W.T."/>
            <person name="Pai H.S."/>
            <person name="Ahn H.K."/>
            <person name="Yeam I."/>
            <person name="Giovannoni J.J."/>
            <person name="Rose J.K."/>
            <person name="Sorensen I."/>
            <person name="Lee S.J."/>
            <person name="Kim R.W."/>
            <person name="Choi I.Y."/>
            <person name="Choi B.S."/>
            <person name="Lim J.S."/>
            <person name="Lee Y.H."/>
            <person name="Choi D."/>
        </authorList>
    </citation>
    <scope>NUCLEOTIDE SEQUENCE [LARGE SCALE GENOMIC DNA]</scope>
    <source>
        <strain evidence="8">cv. CM334</strain>
    </source>
</reference>
<dbReference type="GO" id="GO:0005524">
    <property type="term" value="F:ATP binding"/>
    <property type="evidence" value="ECO:0007669"/>
    <property type="project" value="InterPro"/>
</dbReference>
<protein>
    <recommendedName>
        <fullName evidence="2">adenylate kinase</fullName>
        <ecNumber evidence="2">2.7.4.3</ecNumber>
    </recommendedName>
    <alternativeName>
        <fullName evidence="6">ATP:AMP phosphotransferase</fullName>
    </alternativeName>
</protein>
<dbReference type="PROSITE" id="PS00113">
    <property type="entry name" value="ADENYLATE_KINASE"/>
    <property type="match status" value="1"/>
</dbReference>
<dbReference type="Pfam" id="PF00406">
    <property type="entry name" value="ADK"/>
    <property type="match status" value="1"/>
</dbReference>
<dbReference type="AlphaFoldDB" id="A0A2G3AGF2"/>
<comment type="similarity">
    <text evidence="1">Belongs to the adenylate kinase family.</text>
</comment>
<keyword evidence="5 7" id="KW-0418">Kinase</keyword>
<dbReference type="InterPro" id="IPR027417">
    <property type="entry name" value="P-loop_NTPase"/>
</dbReference>
<evidence type="ECO:0000313" key="8">
    <source>
        <dbReference type="Proteomes" id="UP000222542"/>
    </source>
</evidence>
<sequence>MFTIKNPVLFKVEVIEFYANLKFLKGWVISSSAREVEIILDSIKLGGILGILFEGLKDYIWKNDVGCLLTRKFTQEDKKKKPRNVNKGEMDPGHKLLFEYDLMHIAAEDLPRAEIAAGSKNRMQAKKSMDKGKLAPDEIVVTMVKEQLNGPDSQEKGWLLDGYPRSSSQAITLKEFGLQPDLHIHLEVPKEILVERVVGRRLDLITVKIYHLKYSPLETEEIESKLT</sequence>
<dbReference type="GO" id="GO:0005737">
    <property type="term" value="C:cytoplasm"/>
    <property type="evidence" value="ECO:0000318"/>
    <property type="project" value="GO_Central"/>
</dbReference>
<dbReference type="STRING" id="4072.A0A2G3AGF2"/>
<comment type="caution">
    <text evidence="7">The sequence shown here is derived from an EMBL/GenBank/DDBJ whole genome shotgun (WGS) entry which is preliminary data.</text>
</comment>
<dbReference type="Proteomes" id="UP000222542">
    <property type="component" value="Unassembled WGS sequence"/>
</dbReference>
<dbReference type="Gramene" id="PHT93322">
    <property type="protein sequence ID" value="PHT93322"/>
    <property type="gene ID" value="T459_01204"/>
</dbReference>
<evidence type="ECO:0000256" key="3">
    <source>
        <dbReference type="ARBA" id="ARBA00022679"/>
    </source>
</evidence>
<organism evidence="7 8">
    <name type="scientific">Capsicum annuum</name>
    <name type="common">Capsicum pepper</name>
    <dbReference type="NCBI Taxonomy" id="4072"/>
    <lineage>
        <taxon>Eukaryota</taxon>
        <taxon>Viridiplantae</taxon>
        <taxon>Streptophyta</taxon>
        <taxon>Embryophyta</taxon>
        <taxon>Tracheophyta</taxon>
        <taxon>Spermatophyta</taxon>
        <taxon>Magnoliopsida</taxon>
        <taxon>eudicotyledons</taxon>
        <taxon>Gunneridae</taxon>
        <taxon>Pentapetalae</taxon>
        <taxon>asterids</taxon>
        <taxon>lamiids</taxon>
        <taxon>Solanales</taxon>
        <taxon>Solanaceae</taxon>
        <taxon>Solanoideae</taxon>
        <taxon>Capsiceae</taxon>
        <taxon>Capsicum</taxon>
    </lineage>
</organism>
<dbReference type="EC" id="2.7.4.3" evidence="2"/>
<gene>
    <name evidence="7" type="ORF">T459_01204</name>
</gene>
<dbReference type="Gene3D" id="3.40.50.300">
    <property type="entry name" value="P-loop containing nucleotide triphosphate hydrolases"/>
    <property type="match status" value="1"/>
</dbReference>